<keyword evidence="3" id="KW-1185">Reference proteome</keyword>
<dbReference type="PANTHER" id="PTHR31215">
    <property type="entry name" value="OS05G0510400 PROTEIN-RELATED"/>
    <property type="match status" value="1"/>
</dbReference>
<accession>A0ABD1NZZ9</accession>
<comment type="caution">
    <text evidence="2">The sequence shown here is derived from an EMBL/GenBank/DDBJ whole genome shotgun (WGS) entry which is preliminary data.</text>
</comment>
<protein>
    <submittedName>
        <fullName evidence="2">F-box protein</fullName>
    </submittedName>
</protein>
<feature type="region of interest" description="Disordered" evidence="1">
    <location>
        <begin position="1"/>
        <end position="21"/>
    </location>
</feature>
<evidence type="ECO:0000256" key="1">
    <source>
        <dbReference type="SAM" id="MobiDB-lite"/>
    </source>
</evidence>
<proteinExistence type="predicted"/>
<evidence type="ECO:0000313" key="3">
    <source>
        <dbReference type="Proteomes" id="UP001604277"/>
    </source>
</evidence>
<gene>
    <name evidence="2" type="ORF">Fot_56432</name>
</gene>
<sequence>MQSLPDSSRSHNSSTQNLHEFDGIKNLRTELPSGYLRLEKGTMIKWVAKFGKALKSCVILGFRNSGTVLEGMVDFNNMGAPENDQRLLAKGSLSRPQGYSRNKASSVIHLLDVLFVTSAMQ</sequence>
<name>A0ABD1NZZ9_9LAMI</name>
<dbReference type="InterPro" id="IPR044809">
    <property type="entry name" value="AUF1-like"/>
</dbReference>
<reference evidence="3" key="1">
    <citation type="submission" date="2024-07" db="EMBL/GenBank/DDBJ databases">
        <title>Two chromosome-level genome assemblies of Korean endemic species Abeliophyllum distichum and Forsythia ovata (Oleaceae).</title>
        <authorList>
            <person name="Jang H."/>
        </authorList>
    </citation>
    <scope>NUCLEOTIDE SEQUENCE [LARGE SCALE GENOMIC DNA]</scope>
</reference>
<dbReference type="Proteomes" id="UP001604277">
    <property type="component" value="Unassembled WGS sequence"/>
</dbReference>
<dbReference type="AlphaFoldDB" id="A0ABD1NZZ9"/>
<feature type="compositionally biased region" description="Polar residues" evidence="1">
    <location>
        <begin position="1"/>
        <end position="18"/>
    </location>
</feature>
<organism evidence="2 3">
    <name type="scientific">Forsythia ovata</name>
    <dbReference type="NCBI Taxonomy" id="205694"/>
    <lineage>
        <taxon>Eukaryota</taxon>
        <taxon>Viridiplantae</taxon>
        <taxon>Streptophyta</taxon>
        <taxon>Embryophyta</taxon>
        <taxon>Tracheophyta</taxon>
        <taxon>Spermatophyta</taxon>
        <taxon>Magnoliopsida</taxon>
        <taxon>eudicotyledons</taxon>
        <taxon>Gunneridae</taxon>
        <taxon>Pentapetalae</taxon>
        <taxon>asterids</taxon>
        <taxon>lamiids</taxon>
        <taxon>Lamiales</taxon>
        <taxon>Oleaceae</taxon>
        <taxon>Forsythieae</taxon>
        <taxon>Forsythia</taxon>
    </lineage>
</organism>
<evidence type="ECO:0000313" key="2">
    <source>
        <dbReference type="EMBL" id="KAL2457185.1"/>
    </source>
</evidence>
<dbReference type="EMBL" id="JBFOLJ010000044">
    <property type="protein sequence ID" value="KAL2457185.1"/>
    <property type="molecule type" value="Genomic_DNA"/>
</dbReference>